<feature type="domain" description="Amino acid permease/ SLC12A" evidence="7">
    <location>
        <begin position="20"/>
        <end position="387"/>
    </location>
</feature>
<keyword evidence="5 6" id="KW-0472">Membrane</keyword>
<feature type="transmembrane region" description="Helical" evidence="6">
    <location>
        <begin position="90"/>
        <end position="111"/>
    </location>
</feature>
<accession>A0A1I3CU05</accession>
<dbReference type="PANTHER" id="PTHR43243">
    <property type="entry name" value="INNER MEMBRANE TRANSPORTER YGJI-RELATED"/>
    <property type="match status" value="1"/>
</dbReference>
<feature type="transmembrane region" description="Helical" evidence="6">
    <location>
        <begin position="131"/>
        <end position="151"/>
    </location>
</feature>
<dbReference type="OrthoDB" id="7065842at2"/>
<dbReference type="Pfam" id="PF00324">
    <property type="entry name" value="AA_permease"/>
    <property type="match status" value="1"/>
</dbReference>
<name>A0A1I3CU05_9RHOB</name>
<dbReference type="GO" id="GO:0015171">
    <property type="term" value="F:amino acid transmembrane transporter activity"/>
    <property type="evidence" value="ECO:0007669"/>
    <property type="project" value="TreeGrafter"/>
</dbReference>
<evidence type="ECO:0000313" key="9">
    <source>
        <dbReference type="Proteomes" id="UP000199377"/>
    </source>
</evidence>
<dbReference type="PIRSF" id="PIRSF006060">
    <property type="entry name" value="AA_transporter"/>
    <property type="match status" value="1"/>
</dbReference>
<evidence type="ECO:0000256" key="4">
    <source>
        <dbReference type="ARBA" id="ARBA00022989"/>
    </source>
</evidence>
<feature type="transmembrane region" description="Helical" evidence="6">
    <location>
        <begin position="337"/>
        <end position="356"/>
    </location>
</feature>
<feature type="transmembrane region" description="Helical" evidence="6">
    <location>
        <begin position="14"/>
        <end position="36"/>
    </location>
</feature>
<evidence type="ECO:0000256" key="3">
    <source>
        <dbReference type="ARBA" id="ARBA00022692"/>
    </source>
</evidence>
<keyword evidence="3 6" id="KW-0812">Transmembrane</keyword>
<comment type="subcellular location">
    <subcellularLocation>
        <location evidence="1">Membrane</location>
        <topology evidence="1">Multi-pass membrane protein</topology>
    </subcellularLocation>
</comment>
<dbReference type="GO" id="GO:0016020">
    <property type="term" value="C:membrane"/>
    <property type="evidence" value="ECO:0007669"/>
    <property type="project" value="UniProtKB-SubCell"/>
</dbReference>
<feature type="transmembrane region" description="Helical" evidence="6">
    <location>
        <begin position="158"/>
        <end position="179"/>
    </location>
</feature>
<dbReference type="EMBL" id="FOQH01000002">
    <property type="protein sequence ID" value="SFH77759.1"/>
    <property type="molecule type" value="Genomic_DNA"/>
</dbReference>
<keyword evidence="4 6" id="KW-1133">Transmembrane helix</keyword>
<dbReference type="Gene3D" id="1.20.1740.10">
    <property type="entry name" value="Amino acid/polyamine transporter I"/>
    <property type="match status" value="1"/>
</dbReference>
<evidence type="ECO:0000256" key="5">
    <source>
        <dbReference type="ARBA" id="ARBA00023136"/>
    </source>
</evidence>
<feature type="transmembrane region" description="Helical" evidence="6">
    <location>
        <begin position="48"/>
        <end position="69"/>
    </location>
</feature>
<sequence length="419" mass="42049">MTDASSAPGLQRRLGFWLLMLYGLGVMVGAGIYVLIGEVGGRTGLLAPAAFLLAALVAAPTAMSYAELAGRIPEAGGEVAWLRDAFGLSLLPPVAGLLIVGGATLSAAAVIQGGAAYLWALTPLPADLKALIPYTWLIPPLIAAMAVAAVWGVVESMVVAAVLTLVEVSGLLLAIWAGFEAPPTAEWRDGLPGAVEHLGGLGGAASALAGASLLAFFAFIGFEDMVNMAEETHDPGRTMARAILAALAITAVLYALVAAAALHALPSALMATMYDPLTGVVRAGAPALVPVIALIGGAAALNGVLAQMVMGARILYGTGRRHPRLALLARVAPGRGTPWVATLLMGALVTGVALLVPLGPLAAGSAGVLLAVFVGVNLALVVLRRKAPAPDGAWTAPFWAPWAGMALSAAAVAAGVFGG</sequence>
<feature type="transmembrane region" description="Helical" evidence="6">
    <location>
        <begin position="199"/>
        <end position="222"/>
    </location>
</feature>
<proteinExistence type="predicted"/>
<dbReference type="AlphaFoldDB" id="A0A1I3CU05"/>
<dbReference type="InterPro" id="IPR004841">
    <property type="entry name" value="AA-permease/SLC12A_dom"/>
</dbReference>
<evidence type="ECO:0000313" key="8">
    <source>
        <dbReference type="EMBL" id="SFH77759.1"/>
    </source>
</evidence>
<feature type="transmembrane region" description="Helical" evidence="6">
    <location>
        <begin position="362"/>
        <end position="383"/>
    </location>
</feature>
<feature type="transmembrane region" description="Helical" evidence="6">
    <location>
        <begin position="243"/>
        <end position="265"/>
    </location>
</feature>
<dbReference type="RefSeq" id="WP_092858075.1">
    <property type="nucleotide sequence ID" value="NZ_FOQH01000002.1"/>
</dbReference>
<organism evidence="8 9">
    <name type="scientific">Albimonas pacifica</name>
    <dbReference type="NCBI Taxonomy" id="1114924"/>
    <lineage>
        <taxon>Bacteria</taxon>
        <taxon>Pseudomonadati</taxon>
        <taxon>Pseudomonadota</taxon>
        <taxon>Alphaproteobacteria</taxon>
        <taxon>Rhodobacterales</taxon>
        <taxon>Paracoccaceae</taxon>
        <taxon>Albimonas</taxon>
    </lineage>
</organism>
<evidence type="ECO:0000259" key="7">
    <source>
        <dbReference type="Pfam" id="PF00324"/>
    </source>
</evidence>
<dbReference type="STRING" id="1114924.SAMN05216258_102200"/>
<evidence type="ECO:0000256" key="2">
    <source>
        <dbReference type="ARBA" id="ARBA00022448"/>
    </source>
</evidence>
<feature type="transmembrane region" description="Helical" evidence="6">
    <location>
        <begin position="395"/>
        <end position="417"/>
    </location>
</feature>
<evidence type="ECO:0000256" key="1">
    <source>
        <dbReference type="ARBA" id="ARBA00004141"/>
    </source>
</evidence>
<feature type="transmembrane region" description="Helical" evidence="6">
    <location>
        <begin position="285"/>
        <end position="316"/>
    </location>
</feature>
<gene>
    <name evidence="8" type="ORF">SAMN05216258_102200</name>
</gene>
<dbReference type="Proteomes" id="UP000199377">
    <property type="component" value="Unassembled WGS sequence"/>
</dbReference>
<dbReference type="PANTHER" id="PTHR43243:SF4">
    <property type="entry name" value="CATIONIC AMINO ACID TRANSPORTER 4"/>
    <property type="match status" value="1"/>
</dbReference>
<evidence type="ECO:0000256" key="6">
    <source>
        <dbReference type="SAM" id="Phobius"/>
    </source>
</evidence>
<keyword evidence="9" id="KW-1185">Reference proteome</keyword>
<keyword evidence="2" id="KW-0813">Transport</keyword>
<protein>
    <submittedName>
        <fullName evidence="8">Amino acid/polyamine/organocation transporter, APC superfamily</fullName>
    </submittedName>
</protein>
<reference evidence="8 9" key="1">
    <citation type="submission" date="2016-10" db="EMBL/GenBank/DDBJ databases">
        <authorList>
            <person name="de Groot N.N."/>
        </authorList>
    </citation>
    <scope>NUCLEOTIDE SEQUENCE [LARGE SCALE GENOMIC DNA]</scope>
    <source>
        <strain evidence="8 9">CGMCC 1.11030</strain>
    </source>
</reference>